<organism evidence="2">
    <name type="scientific">Menopon gallinae</name>
    <name type="common">poultry shaft louse</name>
    <dbReference type="NCBI Taxonomy" id="328185"/>
    <lineage>
        <taxon>Eukaryota</taxon>
        <taxon>Metazoa</taxon>
        <taxon>Ecdysozoa</taxon>
        <taxon>Arthropoda</taxon>
        <taxon>Hexapoda</taxon>
        <taxon>Insecta</taxon>
        <taxon>Pterygota</taxon>
        <taxon>Neoptera</taxon>
        <taxon>Paraneoptera</taxon>
        <taxon>Psocodea</taxon>
        <taxon>Troctomorpha</taxon>
        <taxon>Phthiraptera</taxon>
        <taxon>Amblycera</taxon>
        <taxon>Menoponidae</taxon>
        <taxon>Menopon</taxon>
    </lineage>
</organism>
<dbReference type="InterPro" id="IPR016040">
    <property type="entry name" value="NAD(P)-bd_dom"/>
</dbReference>
<evidence type="ECO:0000259" key="1">
    <source>
        <dbReference type="Pfam" id="PF13460"/>
    </source>
</evidence>
<dbReference type="InterPro" id="IPR036291">
    <property type="entry name" value="NAD(P)-bd_dom_sf"/>
</dbReference>
<dbReference type="GO" id="GO:0004074">
    <property type="term" value="F:biliverdin reductase [NAD(P)H] activity"/>
    <property type="evidence" value="ECO:0007669"/>
    <property type="project" value="TreeGrafter"/>
</dbReference>
<comment type="caution">
    <text evidence="2">The sequence shown here is derived from an EMBL/GenBank/DDBJ whole genome shotgun (WGS) entry which is preliminary data.</text>
</comment>
<dbReference type="CDD" id="cd05244">
    <property type="entry name" value="BVR-B_like_SDR_a"/>
    <property type="match status" value="1"/>
</dbReference>
<dbReference type="InterPro" id="IPR051606">
    <property type="entry name" value="Polyketide_Oxido-like"/>
</dbReference>
<dbReference type="PANTHER" id="PTHR43355">
    <property type="entry name" value="FLAVIN REDUCTASE (NADPH)"/>
    <property type="match status" value="1"/>
</dbReference>
<feature type="domain" description="NAD(P)-binding" evidence="1">
    <location>
        <begin position="11"/>
        <end position="191"/>
    </location>
</feature>
<evidence type="ECO:0000313" key="2">
    <source>
        <dbReference type="EMBL" id="KAL0269906.1"/>
    </source>
</evidence>
<dbReference type="PANTHER" id="PTHR43355:SF2">
    <property type="entry name" value="FLAVIN REDUCTASE (NADPH)"/>
    <property type="match status" value="1"/>
</dbReference>
<dbReference type="GO" id="GO:0042602">
    <property type="term" value="F:riboflavin reductase (NADPH) activity"/>
    <property type="evidence" value="ECO:0007669"/>
    <property type="project" value="TreeGrafter"/>
</dbReference>
<accession>A0AAW2HK88</accession>
<dbReference type="Pfam" id="PF13460">
    <property type="entry name" value="NAD_binding_10"/>
    <property type="match status" value="1"/>
</dbReference>
<protein>
    <recommendedName>
        <fullName evidence="1">NAD(P)-binding domain-containing protein</fullName>
    </recommendedName>
</protein>
<sequence length="212" mass="23064">MENVKRIAIFGATGMTGSCALDVALNFGLKVKLLLRDPARLPAEYHSKVEIIQGNVVNITDVEKTVSEVDGVVIALGTRNNLEPTTEMSTGVDNIIAAVKKTAPAMPVSVCLSSFLFFAPGTVPPVFQHINAEHERMLKSFEASGLNYIAVHPPHIADQPKAEYVTKHGESPGGRIISKHELGEFLVKCLEMKEHYQKRVGLCSKSSLPQCK</sequence>
<dbReference type="PROSITE" id="PS51257">
    <property type="entry name" value="PROKAR_LIPOPROTEIN"/>
    <property type="match status" value="1"/>
</dbReference>
<dbReference type="AlphaFoldDB" id="A0AAW2HK88"/>
<reference evidence="2" key="1">
    <citation type="journal article" date="2024" name="Gigascience">
        <title>Chromosome-level genome of the poultry shaft louse Menopon gallinae provides insight into the host-switching and adaptive evolution of parasitic lice.</title>
        <authorList>
            <person name="Xu Y."/>
            <person name="Ma L."/>
            <person name="Liu S."/>
            <person name="Liang Y."/>
            <person name="Liu Q."/>
            <person name="He Z."/>
            <person name="Tian L."/>
            <person name="Duan Y."/>
            <person name="Cai W."/>
            <person name="Li H."/>
            <person name="Song F."/>
        </authorList>
    </citation>
    <scope>NUCLEOTIDE SEQUENCE</scope>
    <source>
        <strain evidence="2">Cailab_2023a</strain>
    </source>
</reference>
<dbReference type="EMBL" id="JARGDH010000004">
    <property type="protein sequence ID" value="KAL0269906.1"/>
    <property type="molecule type" value="Genomic_DNA"/>
</dbReference>
<name>A0AAW2HK88_9NEOP</name>
<gene>
    <name evidence="2" type="ORF">PYX00_007488</name>
</gene>
<proteinExistence type="predicted"/>
<dbReference type="Gene3D" id="3.40.50.720">
    <property type="entry name" value="NAD(P)-binding Rossmann-like Domain"/>
    <property type="match status" value="1"/>
</dbReference>
<dbReference type="SUPFAM" id="SSF51735">
    <property type="entry name" value="NAD(P)-binding Rossmann-fold domains"/>
    <property type="match status" value="1"/>
</dbReference>